<reference evidence="1" key="1">
    <citation type="submission" date="2020-11" db="EMBL/GenBank/DDBJ databases">
        <authorList>
            <consortium name="DOE Joint Genome Institute"/>
            <person name="Ahrendt S."/>
            <person name="Riley R."/>
            <person name="Andreopoulos W."/>
            <person name="Labutti K."/>
            <person name="Pangilinan J."/>
            <person name="Ruiz-Duenas F.J."/>
            <person name="Barrasa J.M."/>
            <person name="Sanchez-Garcia M."/>
            <person name="Camarero S."/>
            <person name="Miyauchi S."/>
            <person name="Serrano A."/>
            <person name="Linde D."/>
            <person name="Babiker R."/>
            <person name="Drula E."/>
            <person name="Ayuso-Fernandez I."/>
            <person name="Pacheco R."/>
            <person name="Padilla G."/>
            <person name="Ferreira P."/>
            <person name="Barriuso J."/>
            <person name="Kellner H."/>
            <person name="Castanera R."/>
            <person name="Alfaro M."/>
            <person name="Ramirez L."/>
            <person name="Pisabarro A.G."/>
            <person name="Kuo A."/>
            <person name="Tritt A."/>
            <person name="Lipzen A."/>
            <person name="He G."/>
            <person name="Yan M."/>
            <person name="Ng V."/>
            <person name="Cullen D."/>
            <person name="Martin F."/>
            <person name="Rosso M.-N."/>
            <person name="Henrissat B."/>
            <person name="Hibbett D."/>
            <person name="Martinez A.T."/>
            <person name="Grigoriev I.V."/>
        </authorList>
    </citation>
    <scope>NUCLEOTIDE SEQUENCE</scope>
    <source>
        <strain evidence="1">AH 40177</strain>
    </source>
</reference>
<comment type="caution">
    <text evidence="1">The sequence shown here is derived from an EMBL/GenBank/DDBJ whole genome shotgun (WGS) entry which is preliminary data.</text>
</comment>
<organism evidence="1 2">
    <name type="scientific">Rhodocollybia butyracea</name>
    <dbReference type="NCBI Taxonomy" id="206335"/>
    <lineage>
        <taxon>Eukaryota</taxon>
        <taxon>Fungi</taxon>
        <taxon>Dikarya</taxon>
        <taxon>Basidiomycota</taxon>
        <taxon>Agaricomycotina</taxon>
        <taxon>Agaricomycetes</taxon>
        <taxon>Agaricomycetidae</taxon>
        <taxon>Agaricales</taxon>
        <taxon>Marasmiineae</taxon>
        <taxon>Omphalotaceae</taxon>
        <taxon>Rhodocollybia</taxon>
    </lineage>
</organism>
<sequence>MAAMSVGAKDKIKRLWEKSVMGCLSCEGESRSAFESQAERMSNALVFISEVYAVALRFTGESLKIYIARFQKDEGPPRESTLQTFPNLRYLAKRYYNTNDEQHSSSDPDEVLSLFDELVCRSFAKQLIANMLKKLDPGDNDAPILVAELENEADINPDNTLRAVSFCSDIFFGLLPPLLKLSGDLWASIIFSEYMYKQREYTSIQERSVR</sequence>
<protein>
    <submittedName>
        <fullName evidence="1">Uncharacterized protein</fullName>
    </submittedName>
</protein>
<proteinExistence type="predicted"/>
<dbReference type="OrthoDB" id="3048862at2759"/>
<accession>A0A9P5PAE1</accession>
<dbReference type="EMBL" id="JADNRY010000187">
    <property type="protein sequence ID" value="KAF9061889.1"/>
    <property type="molecule type" value="Genomic_DNA"/>
</dbReference>
<evidence type="ECO:0000313" key="1">
    <source>
        <dbReference type="EMBL" id="KAF9061889.1"/>
    </source>
</evidence>
<dbReference type="AlphaFoldDB" id="A0A9P5PAE1"/>
<name>A0A9P5PAE1_9AGAR</name>
<gene>
    <name evidence="1" type="ORF">BDP27DRAFT_1406449</name>
</gene>
<evidence type="ECO:0000313" key="2">
    <source>
        <dbReference type="Proteomes" id="UP000772434"/>
    </source>
</evidence>
<keyword evidence="2" id="KW-1185">Reference proteome</keyword>
<dbReference type="Proteomes" id="UP000772434">
    <property type="component" value="Unassembled WGS sequence"/>
</dbReference>